<sequence>MKNILITGGKGQLASCIKDRENHIKNYNFLYVDYDELDITSEKEVVTFFEINDIAYCINCAAYTAVDKAESEIDLATRVNELGVSNLVKSCKSSNAVFIQISTDFVFEGSQSIPYTEEDNTNPIGIYGLTKLKGEKAALSLEKHFILRTSWLYSEHGNNFMKTMIRLGKEKDQLNVVCDQIGTPTYAGDLADFILKLIIGKSSKAFGLYHYSNEGVASWYDFAKAIFQESNTSIKVLPINTEAYPTPAKRPSFSVMDKIKIKEVFKIEIPYWRDSLRKCLGK</sequence>
<organism evidence="8 9">
    <name type="scientific">Aquimarina amphilecti</name>
    <dbReference type="NCBI Taxonomy" id="1038014"/>
    <lineage>
        <taxon>Bacteria</taxon>
        <taxon>Pseudomonadati</taxon>
        <taxon>Bacteroidota</taxon>
        <taxon>Flavobacteriia</taxon>
        <taxon>Flavobacteriales</taxon>
        <taxon>Flavobacteriaceae</taxon>
        <taxon>Aquimarina</taxon>
    </lineage>
</organism>
<dbReference type="Pfam" id="PF04321">
    <property type="entry name" value="RmlD_sub_bind"/>
    <property type="match status" value="1"/>
</dbReference>
<evidence type="ECO:0000256" key="5">
    <source>
        <dbReference type="ARBA" id="ARBA00048200"/>
    </source>
</evidence>
<evidence type="ECO:0000313" key="9">
    <source>
        <dbReference type="Proteomes" id="UP000198521"/>
    </source>
</evidence>
<gene>
    <name evidence="8" type="ORF">SAMN04487910_1097</name>
</gene>
<accession>A0A1H7JVY9</accession>
<dbReference type="UniPathway" id="UPA00124"/>
<evidence type="ECO:0000256" key="3">
    <source>
        <dbReference type="ARBA" id="ARBA00012929"/>
    </source>
</evidence>
<dbReference type="InterPro" id="IPR036291">
    <property type="entry name" value="NAD(P)-bd_dom_sf"/>
</dbReference>
<dbReference type="GO" id="GO:0019305">
    <property type="term" value="P:dTDP-rhamnose biosynthetic process"/>
    <property type="evidence" value="ECO:0007669"/>
    <property type="project" value="UniProtKB-UniPathway"/>
</dbReference>
<dbReference type="GO" id="GO:0005829">
    <property type="term" value="C:cytosol"/>
    <property type="evidence" value="ECO:0007669"/>
    <property type="project" value="TreeGrafter"/>
</dbReference>
<dbReference type="AlphaFoldDB" id="A0A1H7JVY9"/>
<keyword evidence="9" id="KW-1185">Reference proteome</keyword>
<evidence type="ECO:0000256" key="1">
    <source>
        <dbReference type="ARBA" id="ARBA00004781"/>
    </source>
</evidence>
<evidence type="ECO:0000256" key="6">
    <source>
        <dbReference type="RuleBase" id="RU364082"/>
    </source>
</evidence>
<evidence type="ECO:0000256" key="2">
    <source>
        <dbReference type="ARBA" id="ARBA00010944"/>
    </source>
</evidence>
<dbReference type="STRING" id="1038014.SAMN04487910_1097"/>
<reference evidence="8 9" key="1">
    <citation type="submission" date="2016-10" db="EMBL/GenBank/DDBJ databases">
        <authorList>
            <person name="de Groot N.N."/>
        </authorList>
    </citation>
    <scope>NUCLEOTIDE SEQUENCE [LARGE SCALE GENOMIC DNA]</scope>
    <source>
        <strain evidence="8 9">DSM 25232</strain>
    </source>
</reference>
<comment type="pathway">
    <text evidence="1 6">Carbohydrate biosynthesis; dTDP-L-rhamnose biosynthesis.</text>
</comment>
<protein>
    <recommendedName>
        <fullName evidence="4 6">dTDP-4-dehydrorhamnose reductase</fullName>
        <ecNumber evidence="3 6">1.1.1.133</ecNumber>
    </recommendedName>
</protein>
<dbReference type="Gene3D" id="3.90.25.10">
    <property type="entry name" value="UDP-galactose 4-epimerase, domain 1"/>
    <property type="match status" value="1"/>
</dbReference>
<dbReference type="NCBIfam" id="TIGR01214">
    <property type="entry name" value="rmlD"/>
    <property type="match status" value="1"/>
</dbReference>
<feature type="domain" description="RmlD-like substrate binding" evidence="7">
    <location>
        <begin position="3"/>
        <end position="280"/>
    </location>
</feature>
<name>A0A1H7JVY9_AQUAM</name>
<keyword evidence="6" id="KW-0560">Oxidoreductase</keyword>
<dbReference type="InterPro" id="IPR029903">
    <property type="entry name" value="RmlD-like-bd"/>
</dbReference>
<dbReference type="Proteomes" id="UP000198521">
    <property type="component" value="Unassembled WGS sequence"/>
</dbReference>
<dbReference type="EC" id="1.1.1.133" evidence="3 6"/>
<dbReference type="SUPFAM" id="SSF51735">
    <property type="entry name" value="NAD(P)-binding Rossmann-fold domains"/>
    <property type="match status" value="1"/>
</dbReference>
<dbReference type="RefSeq" id="WP_091406448.1">
    <property type="nucleotide sequence ID" value="NZ_FOAB01000002.1"/>
</dbReference>
<dbReference type="GO" id="GO:0008831">
    <property type="term" value="F:dTDP-4-dehydrorhamnose reductase activity"/>
    <property type="evidence" value="ECO:0007669"/>
    <property type="project" value="UniProtKB-EC"/>
</dbReference>
<dbReference type="OrthoDB" id="9803892at2"/>
<comment type="function">
    <text evidence="6">Catalyzes the reduction of dTDP-6-deoxy-L-lyxo-4-hexulose to yield dTDP-L-rhamnose.</text>
</comment>
<dbReference type="PANTHER" id="PTHR10491:SF4">
    <property type="entry name" value="METHIONINE ADENOSYLTRANSFERASE 2 SUBUNIT BETA"/>
    <property type="match status" value="1"/>
</dbReference>
<dbReference type="InterPro" id="IPR005913">
    <property type="entry name" value="dTDP_dehydrorham_reduct"/>
</dbReference>
<dbReference type="PANTHER" id="PTHR10491">
    <property type="entry name" value="DTDP-4-DEHYDRORHAMNOSE REDUCTASE"/>
    <property type="match status" value="1"/>
</dbReference>
<comment type="similarity">
    <text evidence="2 6">Belongs to the dTDP-4-dehydrorhamnose reductase family.</text>
</comment>
<comment type="catalytic activity">
    <reaction evidence="5">
        <text>dTDP-beta-L-rhamnose + NADP(+) = dTDP-4-dehydro-beta-L-rhamnose + NADPH + H(+)</text>
        <dbReference type="Rhea" id="RHEA:21796"/>
        <dbReference type="ChEBI" id="CHEBI:15378"/>
        <dbReference type="ChEBI" id="CHEBI:57510"/>
        <dbReference type="ChEBI" id="CHEBI:57783"/>
        <dbReference type="ChEBI" id="CHEBI:58349"/>
        <dbReference type="ChEBI" id="CHEBI:62830"/>
        <dbReference type="EC" id="1.1.1.133"/>
    </reaction>
</comment>
<dbReference type="EMBL" id="FOAB01000002">
    <property type="protein sequence ID" value="SEK77917.1"/>
    <property type="molecule type" value="Genomic_DNA"/>
</dbReference>
<evidence type="ECO:0000313" key="8">
    <source>
        <dbReference type="EMBL" id="SEK77917.1"/>
    </source>
</evidence>
<evidence type="ECO:0000256" key="4">
    <source>
        <dbReference type="ARBA" id="ARBA00017099"/>
    </source>
</evidence>
<proteinExistence type="inferred from homology"/>
<dbReference type="Gene3D" id="3.40.50.720">
    <property type="entry name" value="NAD(P)-binding Rossmann-like Domain"/>
    <property type="match status" value="1"/>
</dbReference>
<keyword evidence="6" id="KW-0521">NADP</keyword>
<evidence type="ECO:0000259" key="7">
    <source>
        <dbReference type="Pfam" id="PF04321"/>
    </source>
</evidence>
<dbReference type="CDD" id="cd05254">
    <property type="entry name" value="dTDP_HR_like_SDR_e"/>
    <property type="match status" value="1"/>
</dbReference>